<dbReference type="GO" id="GO:0065002">
    <property type="term" value="P:intracellular protein transmembrane transport"/>
    <property type="evidence" value="ECO:0007669"/>
    <property type="project" value="TreeGrafter"/>
</dbReference>
<comment type="caution">
    <text evidence="11">Lacks conserved residue(s) required for the propagation of feature annotation.</text>
</comment>
<reference evidence="13 14" key="1">
    <citation type="submission" date="2018-03" db="EMBL/GenBank/DDBJ databases">
        <title>Ahniella affigens gen. nov., sp. nov., a gammaproteobacterium isolated from sandy soil near a stream.</title>
        <authorList>
            <person name="Ko Y."/>
            <person name="Kim J.-H."/>
        </authorList>
    </citation>
    <scope>NUCLEOTIDE SEQUENCE [LARGE SCALE GENOMIC DNA]</scope>
    <source>
        <strain evidence="13 14">D13</strain>
    </source>
</reference>
<protein>
    <recommendedName>
        <fullName evidence="3 11">Protein-export membrane protein SecG</fullName>
    </recommendedName>
</protein>
<evidence type="ECO:0000256" key="4">
    <source>
        <dbReference type="ARBA" id="ARBA00022448"/>
    </source>
</evidence>
<dbReference type="KEGG" id="xba:C7S18_09005"/>
<dbReference type="GO" id="GO:0043952">
    <property type="term" value="P:protein transport by the Sec complex"/>
    <property type="evidence" value="ECO:0007669"/>
    <property type="project" value="TreeGrafter"/>
</dbReference>
<dbReference type="PANTHER" id="PTHR34182:SF1">
    <property type="entry name" value="PROTEIN-EXPORT MEMBRANE PROTEIN SECG"/>
    <property type="match status" value="1"/>
</dbReference>
<keyword evidence="9 11" id="KW-0811">Translocation</keyword>
<evidence type="ECO:0000256" key="9">
    <source>
        <dbReference type="ARBA" id="ARBA00023010"/>
    </source>
</evidence>
<dbReference type="AlphaFoldDB" id="A0A2P1PR63"/>
<sequence length="168" mass="16534">MEKFLLALYVVVAIAMIGFILMQRGPGAQAGSGFGSGASGTVFGARGSANFLSSSTKWLAIGFFAISIGMGAFISRSRTTTGPDLGVMAAEVAAQKAADAPKADAKPVDPTVPAPTGAATDASVPAATPAQTPAAAPDATAPVAIDVAPATATAPVEVEKKDAEGSQN</sequence>
<dbReference type="PRINTS" id="PR01651">
    <property type="entry name" value="SECGEXPORT"/>
</dbReference>
<keyword evidence="6 11" id="KW-0812">Transmembrane</keyword>
<dbReference type="OrthoDB" id="9813947at2"/>
<name>A0A2P1PR63_9GAMM</name>
<feature type="region of interest" description="Disordered" evidence="12">
    <location>
        <begin position="98"/>
        <end position="141"/>
    </location>
</feature>
<reference evidence="13 14" key="2">
    <citation type="submission" date="2018-03" db="EMBL/GenBank/DDBJ databases">
        <authorList>
            <person name="Keele B.F."/>
        </authorList>
    </citation>
    <scope>NUCLEOTIDE SEQUENCE [LARGE SCALE GENOMIC DNA]</scope>
    <source>
        <strain evidence="13 14">D13</strain>
    </source>
</reference>
<evidence type="ECO:0000256" key="5">
    <source>
        <dbReference type="ARBA" id="ARBA00022475"/>
    </source>
</evidence>
<evidence type="ECO:0000313" key="13">
    <source>
        <dbReference type="EMBL" id="AVP97321.1"/>
    </source>
</evidence>
<evidence type="ECO:0000256" key="10">
    <source>
        <dbReference type="ARBA" id="ARBA00023136"/>
    </source>
</evidence>
<evidence type="ECO:0000256" key="2">
    <source>
        <dbReference type="ARBA" id="ARBA00008445"/>
    </source>
</evidence>
<evidence type="ECO:0000256" key="6">
    <source>
        <dbReference type="ARBA" id="ARBA00022692"/>
    </source>
</evidence>
<dbReference type="GO" id="GO:0015450">
    <property type="term" value="F:protein-transporting ATPase activity"/>
    <property type="evidence" value="ECO:0007669"/>
    <property type="project" value="UniProtKB-UniRule"/>
</dbReference>
<evidence type="ECO:0000256" key="12">
    <source>
        <dbReference type="SAM" id="MobiDB-lite"/>
    </source>
</evidence>
<evidence type="ECO:0000256" key="8">
    <source>
        <dbReference type="ARBA" id="ARBA00022989"/>
    </source>
</evidence>
<feature type="compositionally biased region" description="Low complexity" evidence="12">
    <location>
        <begin position="122"/>
        <end position="141"/>
    </location>
</feature>
<feature type="transmembrane region" description="Helical" evidence="11">
    <location>
        <begin position="57"/>
        <end position="75"/>
    </location>
</feature>
<evidence type="ECO:0000256" key="11">
    <source>
        <dbReference type="RuleBase" id="RU365087"/>
    </source>
</evidence>
<dbReference type="PANTHER" id="PTHR34182">
    <property type="entry name" value="PROTEIN-EXPORT MEMBRANE PROTEIN SECG"/>
    <property type="match status" value="1"/>
</dbReference>
<evidence type="ECO:0000256" key="1">
    <source>
        <dbReference type="ARBA" id="ARBA00004651"/>
    </source>
</evidence>
<keyword evidence="10 11" id="KW-0472">Membrane</keyword>
<comment type="subcellular location">
    <subcellularLocation>
        <location evidence="1 11">Cell membrane</location>
        <topology evidence="1 11">Multi-pass membrane protein</topology>
    </subcellularLocation>
</comment>
<organism evidence="13 14">
    <name type="scientific">Ahniella affigens</name>
    <dbReference type="NCBI Taxonomy" id="2021234"/>
    <lineage>
        <taxon>Bacteria</taxon>
        <taxon>Pseudomonadati</taxon>
        <taxon>Pseudomonadota</taxon>
        <taxon>Gammaproteobacteria</taxon>
        <taxon>Lysobacterales</taxon>
        <taxon>Rhodanobacteraceae</taxon>
        <taxon>Ahniella</taxon>
    </lineage>
</organism>
<keyword evidence="4 11" id="KW-0813">Transport</keyword>
<gene>
    <name evidence="13" type="ORF">C7S18_09005</name>
</gene>
<dbReference type="GO" id="GO:0005886">
    <property type="term" value="C:plasma membrane"/>
    <property type="evidence" value="ECO:0007669"/>
    <property type="project" value="UniProtKB-SubCell"/>
</dbReference>
<dbReference type="InterPro" id="IPR004692">
    <property type="entry name" value="SecG"/>
</dbReference>
<evidence type="ECO:0000313" key="14">
    <source>
        <dbReference type="Proteomes" id="UP000241074"/>
    </source>
</evidence>
<dbReference type="EMBL" id="CP027860">
    <property type="protein sequence ID" value="AVP97321.1"/>
    <property type="molecule type" value="Genomic_DNA"/>
</dbReference>
<keyword evidence="5 11" id="KW-1003">Cell membrane</keyword>
<comment type="function">
    <text evidence="11">Involved in protein export. Participates in an early event of protein translocation.</text>
</comment>
<comment type="similarity">
    <text evidence="2 11">Belongs to the SecG family.</text>
</comment>
<evidence type="ECO:0000256" key="3">
    <source>
        <dbReference type="ARBA" id="ARBA00017876"/>
    </source>
</evidence>
<dbReference type="NCBIfam" id="TIGR00810">
    <property type="entry name" value="secG"/>
    <property type="match status" value="1"/>
</dbReference>
<dbReference type="RefSeq" id="WP_106891245.1">
    <property type="nucleotide sequence ID" value="NZ_CP027860.1"/>
</dbReference>
<evidence type="ECO:0000256" key="7">
    <source>
        <dbReference type="ARBA" id="ARBA00022927"/>
    </source>
</evidence>
<keyword evidence="14" id="KW-1185">Reference proteome</keyword>
<dbReference type="Proteomes" id="UP000241074">
    <property type="component" value="Chromosome"/>
</dbReference>
<dbReference type="GO" id="GO:0009306">
    <property type="term" value="P:protein secretion"/>
    <property type="evidence" value="ECO:0007669"/>
    <property type="project" value="UniProtKB-UniRule"/>
</dbReference>
<accession>A0A2P1PR63</accession>
<dbReference type="Pfam" id="PF03840">
    <property type="entry name" value="SecG"/>
    <property type="match status" value="1"/>
</dbReference>
<keyword evidence="7 11" id="KW-0653">Protein transport</keyword>
<proteinExistence type="inferred from homology"/>
<keyword evidence="8 11" id="KW-1133">Transmembrane helix</keyword>